<evidence type="ECO:0000313" key="2">
    <source>
        <dbReference type="EMBL" id="KAF2240518.1"/>
    </source>
</evidence>
<evidence type="ECO:0000313" key="3">
    <source>
        <dbReference type="Proteomes" id="UP000800094"/>
    </source>
</evidence>
<organism evidence="2 3">
    <name type="scientific">Trematosphaeria pertusa</name>
    <dbReference type="NCBI Taxonomy" id="390896"/>
    <lineage>
        <taxon>Eukaryota</taxon>
        <taxon>Fungi</taxon>
        <taxon>Dikarya</taxon>
        <taxon>Ascomycota</taxon>
        <taxon>Pezizomycotina</taxon>
        <taxon>Dothideomycetes</taxon>
        <taxon>Pleosporomycetidae</taxon>
        <taxon>Pleosporales</taxon>
        <taxon>Massarineae</taxon>
        <taxon>Trematosphaeriaceae</taxon>
        <taxon>Trematosphaeria</taxon>
    </lineage>
</organism>
<protein>
    <submittedName>
        <fullName evidence="2">Uncharacterized protein</fullName>
    </submittedName>
</protein>
<feature type="compositionally biased region" description="Acidic residues" evidence="1">
    <location>
        <begin position="339"/>
        <end position="351"/>
    </location>
</feature>
<dbReference type="RefSeq" id="XP_033675522.1">
    <property type="nucleotide sequence ID" value="XM_033820604.1"/>
</dbReference>
<proteinExistence type="predicted"/>
<dbReference type="Proteomes" id="UP000800094">
    <property type="component" value="Unassembled WGS sequence"/>
</dbReference>
<dbReference type="OrthoDB" id="6513042at2759"/>
<evidence type="ECO:0000256" key="1">
    <source>
        <dbReference type="SAM" id="MobiDB-lite"/>
    </source>
</evidence>
<dbReference type="EMBL" id="ML987217">
    <property type="protein sequence ID" value="KAF2240518.1"/>
    <property type="molecule type" value="Genomic_DNA"/>
</dbReference>
<feature type="compositionally biased region" description="Low complexity" evidence="1">
    <location>
        <begin position="266"/>
        <end position="282"/>
    </location>
</feature>
<dbReference type="GeneID" id="54573934"/>
<feature type="region of interest" description="Disordered" evidence="1">
    <location>
        <begin position="482"/>
        <end position="503"/>
    </location>
</feature>
<keyword evidence="3" id="KW-1185">Reference proteome</keyword>
<feature type="compositionally biased region" description="Polar residues" evidence="1">
    <location>
        <begin position="55"/>
        <end position="65"/>
    </location>
</feature>
<feature type="region of interest" description="Disordered" evidence="1">
    <location>
        <begin position="230"/>
        <end position="402"/>
    </location>
</feature>
<feature type="compositionally biased region" description="Low complexity" evidence="1">
    <location>
        <begin position="434"/>
        <end position="444"/>
    </location>
</feature>
<gene>
    <name evidence="2" type="ORF">BU26DRAFT_207083</name>
</gene>
<feature type="compositionally biased region" description="Basic and acidic residues" evidence="1">
    <location>
        <begin position="137"/>
        <end position="148"/>
    </location>
</feature>
<sequence>MPSVHTRTKLKAFQFIEGAPVVEDMNEREAEKENMPMASQTKETSKVVEGVRNVQKPSETPNLAQSKKPPPPSTPATRLPLADLVGNVDDSSRHIAKPIVSPEEQLCWRGSQPVNTPLPRKGRKRARSSSPAAPSQEEPRQDSVRKELTTPQADPAMELWNRYTNNKGTPSANKSVAFAHLINESSPRSSATAGSVSGLRRWASCGVEFPASTKKKRRIHAVLGADKGRTEDVFNAPSSDGVFQGQQPAETSKLAGMLQRMRESISKPQSRISSQIPSSSSPLPEPERHIPPAESPLQRRGRDEDQHAETSETVGGAFGGANEDEAMDEARRSSGSSDEFGDADFDSEMVDALEISNKPPEPVENRVSVPTEPVDPGPDPSPRVSMPAPVPANDADSDDEFGLDDEDIFAADLEKVASLYDNRPEESPQDNEAAADAVAGDALATNTAPAPPVINLVDDDSDDFGDDIDTDVFAAAEVAATQAPATTSTGCQSYPALSHQASR</sequence>
<feature type="compositionally biased region" description="Basic and acidic residues" evidence="1">
    <location>
        <begin position="300"/>
        <end position="310"/>
    </location>
</feature>
<feature type="compositionally biased region" description="Polar residues" evidence="1">
    <location>
        <begin position="162"/>
        <end position="172"/>
    </location>
</feature>
<accession>A0A6A6HRT3</accession>
<feature type="compositionally biased region" description="Basic and acidic residues" evidence="1">
    <location>
        <begin position="25"/>
        <end position="34"/>
    </location>
</feature>
<reference evidence="2" key="1">
    <citation type="journal article" date="2020" name="Stud. Mycol.">
        <title>101 Dothideomycetes genomes: a test case for predicting lifestyles and emergence of pathogens.</title>
        <authorList>
            <person name="Haridas S."/>
            <person name="Albert R."/>
            <person name="Binder M."/>
            <person name="Bloem J."/>
            <person name="Labutti K."/>
            <person name="Salamov A."/>
            <person name="Andreopoulos B."/>
            <person name="Baker S."/>
            <person name="Barry K."/>
            <person name="Bills G."/>
            <person name="Bluhm B."/>
            <person name="Cannon C."/>
            <person name="Castanera R."/>
            <person name="Culley D."/>
            <person name="Daum C."/>
            <person name="Ezra D."/>
            <person name="Gonzalez J."/>
            <person name="Henrissat B."/>
            <person name="Kuo A."/>
            <person name="Liang C."/>
            <person name="Lipzen A."/>
            <person name="Lutzoni F."/>
            <person name="Magnuson J."/>
            <person name="Mondo S."/>
            <person name="Nolan M."/>
            <person name="Ohm R."/>
            <person name="Pangilinan J."/>
            <person name="Park H.-J."/>
            <person name="Ramirez L."/>
            <person name="Alfaro M."/>
            <person name="Sun H."/>
            <person name="Tritt A."/>
            <person name="Yoshinaga Y."/>
            <person name="Zwiers L.-H."/>
            <person name="Turgeon B."/>
            <person name="Goodwin S."/>
            <person name="Spatafora J."/>
            <person name="Crous P."/>
            <person name="Grigoriev I."/>
        </authorList>
    </citation>
    <scope>NUCLEOTIDE SEQUENCE</scope>
    <source>
        <strain evidence="2">CBS 122368</strain>
    </source>
</reference>
<dbReference type="AlphaFoldDB" id="A0A6A6HRT3"/>
<feature type="region of interest" description="Disordered" evidence="1">
    <location>
        <begin position="24"/>
        <end position="172"/>
    </location>
</feature>
<name>A0A6A6HRT3_9PLEO</name>
<feature type="region of interest" description="Disordered" evidence="1">
    <location>
        <begin position="421"/>
        <end position="453"/>
    </location>
</feature>